<keyword evidence="2" id="KW-1185">Reference proteome</keyword>
<evidence type="ECO:0000313" key="2">
    <source>
        <dbReference type="Proteomes" id="UP001472677"/>
    </source>
</evidence>
<protein>
    <recommendedName>
        <fullName evidence="3">Reverse transcriptase zinc-binding domain-containing protein</fullName>
    </recommendedName>
</protein>
<accession>A0ABR2FPA8</accession>
<sequence length="186" mass="21296">MVTANNDLKVSQLVLPNGSWNWVAFRQLLHPHALEHFFNSPVSTLIVGPDRCIWEPEKHALWDKVLTNVSCYHRNLTDTPSCQICGASSESSLHILRDCSTTGTIWLSLLHHQSLPDFQNLALVDWLILNIDNRQLLVGTNVPWNVFFCSLIWQIWKCHNSHIFAASTISNTDLIHMSRAWALQYI</sequence>
<dbReference type="EMBL" id="JBBPBM010000005">
    <property type="protein sequence ID" value="KAK8583947.1"/>
    <property type="molecule type" value="Genomic_DNA"/>
</dbReference>
<evidence type="ECO:0008006" key="3">
    <source>
        <dbReference type="Google" id="ProtNLM"/>
    </source>
</evidence>
<dbReference type="Proteomes" id="UP001472677">
    <property type="component" value="Unassembled WGS sequence"/>
</dbReference>
<reference evidence="1 2" key="1">
    <citation type="journal article" date="2024" name="G3 (Bethesda)">
        <title>Genome assembly of Hibiscus sabdariffa L. provides insights into metabolisms of medicinal natural products.</title>
        <authorList>
            <person name="Kim T."/>
        </authorList>
    </citation>
    <scope>NUCLEOTIDE SEQUENCE [LARGE SCALE GENOMIC DNA]</scope>
    <source>
        <strain evidence="1">TK-2024</strain>
        <tissue evidence="1">Old leaves</tissue>
    </source>
</reference>
<comment type="caution">
    <text evidence="1">The sequence shown here is derived from an EMBL/GenBank/DDBJ whole genome shotgun (WGS) entry which is preliminary data.</text>
</comment>
<name>A0ABR2FPA8_9ROSI</name>
<evidence type="ECO:0000313" key="1">
    <source>
        <dbReference type="EMBL" id="KAK8583947.1"/>
    </source>
</evidence>
<proteinExistence type="predicted"/>
<gene>
    <name evidence="1" type="ORF">V6N12_068201</name>
</gene>
<organism evidence="1 2">
    <name type="scientific">Hibiscus sabdariffa</name>
    <name type="common">roselle</name>
    <dbReference type="NCBI Taxonomy" id="183260"/>
    <lineage>
        <taxon>Eukaryota</taxon>
        <taxon>Viridiplantae</taxon>
        <taxon>Streptophyta</taxon>
        <taxon>Embryophyta</taxon>
        <taxon>Tracheophyta</taxon>
        <taxon>Spermatophyta</taxon>
        <taxon>Magnoliopsida</taxon>
        <taxon>eudicotyledons</taxon>
        <taxon>Gunneridae</taxon>
        <taxon>Pentapetalae</taxon>
        <taxon>rosids</taxon>
        <taxon>malvids</taxon>
        <taxon>Malvales</taxon>
        <taxon>Malvaceae</taxon>
        <taxon>Malvoideae</taxon>
        <taxon>Hibiscus</taxon>
    </lineage>
</organism>